<accession>A0A8A0RN33</accession>
<dbReference type="EC" id="5.4.3.3" evidence="2"/>
<dbReference type="Pfam" id="PF16554">
    <property type="entry name" value="OAM_dimer"/>
    <property type="match status" value="1"/>
</dbReference>
<protein>
    <submittedName>
        <fullName evidence="2">Lysine 5,6-aminomutase beta subunit</fullName>
        <ecNumber evidence="2">5.4.3.3</ecNumber>
    </submittedName>
</protein>
<dbReference type="Gene3D" id="3.40.50.280">
    <property type="entry name" value="Cobalamin-binding domain"/>
    <property type="match status" value="1"/>
</dbReference>
<dbReference type="GO" id="GO:0031419">
    <property type="term" value="F:cobalamin binding"/>
    <property type="evidence" value="ECO:0007669"/>
    <property type="project" value="InterPro"/>
</dbReference>
<dbReference type="InterPro" id="IPR006158">
    <property type="entry name" value="Cobalamin-bd"/>
</dbReference>
<dbReference type="KEGG" id="kme:H0A61_00949"/>
<proteinExistence type="predicted"/>
<dbReference type="GO" id="GO:0046983">
    <property type="term" value="F:protein dimerization activity"/>
    <property type="evidence" value="ECO:0007669"/>
    <property type="project" value="InterPro"/>
</dbReference>
<dbReference type="PROSITE" id="PS51332">
    <property type="entry name" value="B12_BINDING"/>
    <property type="match status" value="1"/>
</dbReference>
<reference evidence="2" key="1">
    <citation type="submission" date="2020-07" db="EMBL/GenBank/DDBJ databases">
        <title>Koleobacter methoxysyntrophicus gen. nov., sp. nov., a novel anaerobic bacterium isolated from deep subsurface oil field and proposal of Koleobacterales ord. nov. in the phylum Firmicutes.</title>
        <authorList>
            <person name="Sakamoto S."/>
            <person name="Tamaki H."/>
        </authorList>
    </citation>
    <scope>NUCLEOTIDE SEQUENCE</scope>
    <source>
        <strain evidence="2">NRmbB1</strain>
    </source>
</reference>
<dbReference type="InterPro" id="IPR036843">
    <property type="entry name" value="KamE_N_sf"/>
</dbReference>
<dbReference type="Proteomes" id="UP000662904">
    <property type="component" value="Chromosome"/>
</dbReference>
<dbReference type="InterPro" id="IPR028991">
    <property type="entry name" value="KamE_N"/>
</dbReference>
<evidence type="ECO:0000259" key="1">
    <source>
        <dbReference type="PROSITE" id="PS51332"/>
    </source>
</evidence>
<evidence type="ECO:0000313" key="3">
    <source>
        <dbReference type="Proteomes" id="UP000662904"/>
    </source>
</evidence>
<feature type="domain" description="B12-binding" evidence="1">
    <location>
        <begin position="106"/>
        <end position="245"/>
    </location>
</feature>
<name>A0A8A0RN33_9FIRM</name>
<sequence length="249" mass="27328">MNIDFTSIKPYGDTLNDGAVQLSFTLPVPKGEEAVEAARQLVKKMGIDEPSVVYMEDLGVDFTFFIVYGKCTHSVDFTSIQVPKVITRKMDFYEINQFIREKLGRKITVVAACTGTDAHTVGIDAIMNMKGYAGEYGLERYPEINAYNLGSQVPNEELVAKAIELKADAILVSQVVTQKNVHITNLTNLVELLEAEGIRDKVVLVCGGPRITHELAIELGYDAGFGPGTLAPDVASFLVQEIARREGRL</sequence>
<dbReference type="GO" id="GO:0046872">
    <property type="term" value="F:metal ion binding"/>
    <property type="evidence" value="ECO:0007669"/>
    <property type="project" value="InterPro"/>
</dbReference>
<dbReference type="EMBL" id="CP059066">
    <property type="protein sequence ID" value="QSQ08616.1"/>
    <property type="molecule type" value="Genomic_DNA"/>
</dbReference>
<dbReference type="InterPro" id="IPR036724">
    <property type="entry name" value="Cobalamin-bd_sf"/>
</dbReference>
<dbReference type="Pfam" id="PF02310">
    <property type="entry name" value="B12-binding"/>
    <property type="match status" value="1"/>
</dbReference>
<dbReference type="Gene3D" id="3.30.30.60">
    <property type="entry name" value="D-lysine 5,6-aminomutase beta subunit KamE, N-terminal domain"/>
    <property type="match status" value="1"/>
</dbReference>
<keyword evidence="2" id="KW-0413">Isomerase</keyword>
<keyword evidence="3" id="KW-1185">Reference proteome</keyword>
<dbReference type="AlphaFoldDB" id="A0A8A0RN33"/>
<dbReference type="SUPFAM" id="SSF52242">
    <property type="entry name" value="Cobalamin (vitamin B12)-binding domain"/>
    <property type="match status" value="1"/>
</dbReference>
<dbReference type="SUPFAM" id="SSF117778">
    <property type="entry name" value="D-lysine 5,6-aminomutase beta subunit KamE, N-terminal domain"/>
    <property type="match status" value="1"/>
</dbReference>
<evidence type="ECO:0000313" key="2">
    <source>
        <dbReference type="EMBL" id="QSQ08616.1"/>
    </source>
</evidence>
<organism evidence="2 3">
    <name type="scientific">Koleobacter methoxysyntrophicus</name>
    <dbReference type="NCBI Taxonomy" id="2751313"/>
    <lineage>
        <taxon>Bacteria</taxon>
        <taxon>Bacillati</taxon>
        <taxon>Bacillota</taxon>
        <taxon>Clostridia</taxon>
        <taxon>Koleobacterales</taxon>
        <taxon>Koleobacteraceae</taxon>
        <taxon>Koleobacter</taxon>
    </lineage>
</organism>
<gene>
    <name evidence="2" type="ORF">H0A61_00949</name>
</gene>
<dbReference type="GO" id="GO:0047826">
    <property type="term" value="F:D-lysine 5,6-aminomutase activity"/>
    <property type="evidence" value="ECO:0007669"/>
    <property type="project" value="UniProtKB-EC"/>
</dbReference>
<dbReference type="CDD" id="cd02067">
    <property type="entry name" value="B12-binding"/>
    <property type="match status" value="1"/>
</dbReference>
<dbReference type="RefSeq" id="WP_206708822.1">
    <property type="nucleotide sequence ID" value="NZ_CP059066.1"/>
</dbReference>